<gene>
    <name evidence="2" type="ORF">TCLT_LOCUS10289</name>
</gene>
<dbReference type="WBParaSite" id="TCLT_0001030001-mRNA-1">
    <property type="protein sequence ID" value="TCLT_0001030001-mRNA-1"/>
    <property type="gene ID" value="TCLT_0001030001"/>
</dbReference>
<sequence length="219" mass="24656">MDNTEKKFSPDALNLLDHMMNMVLNKAEQLSQQNQLLSENPQTSDSLESMSLQETSSEISNKSSQTSLEILSKEYSVPNRSKNPQAIIGNQKKETDAANNIRADMKTENAKKPTKPKSSCECTKNKIPKNIANVEFNFLLNAKHNGKEIGIPVKVVVTELKNAGIEIKFDADTSIYPHLSPLNIHVVCHDYEPSRVWVNGNEYVSKVKSTQQIYKFNIF</sequence>
<reference evidence="2 3" key="2">
    <citation type="submission" date="2018-11" db="EMBL/GenBank/DDBJ databases">
        <authorList>
            <consortium name="Pathogen Informatics"/>
        </authorList>
    </citation>
    <scope>NUCLEOTIDE SEQUENCE [LARGE SCALE GENOMIC DNA]</scope>
</reference>
<dbReference type="AlphaFoldDB" id="A0A0N5DAU2"/>
<accession>A0A0N5DAU2</accession>
<feature type="region of interest" description="Disordered" evidence="1">
    <location>
        <begin position="80"/>
        <end position="121"/>
    </location>
</feature>
<evidence type="ECO:0000313" key="4">
    <source>
        <dbReference type="WBParaSite" id="TCLT_0001030001-mRNA-1"/>
    </source>
</evidence>
<dbReference type="EMBL" id="UYYF01005043">
    <property type="protein sequence ID" value="VDN07973.1"/>
    <property type="molecule type" value="Genomic_DNA"/>
</dbReference>
<name>A0A0N5DAU2_THECL</name>
<proteinExistence type="predicted"/>
<reference evidence="4" key="1">
    <citation type="submission" date="2017-02" db="UniProtKB">
        <authorList>
            <consortium name="WormBaseParasite"/>
        </authorList>
    </citation>
    <scope>IDENTIFICATION</scope>
</reference>
<keyword evidence="3" id="KW-1185">Reference proteome</keyword>
<dbReference type="OrthoDB" id="5789348at2759"/>
<evidence type="ECO:0000256" key="1">
    <source>
        <dbReference type="SAM" id="MobiDB-lite"/>
    </source>
</evidence>
<dbReference type="Proteomes" id="UP000276776">
    <property type="component" value="Unassembled WGS sequence"/>
</dbReference>
<organism evidence="4">
    <name type="scientific">Thelazia callipaeda</name>
    <name type="common">Oriental eyeworm</name>
    <name type="synonym">Parasitic nematode</name>
    <dbReference type="NCBI Taxonomy" id="103827"/>
    <lineage>
        <taxon>Eukaryota</taxon>
        <taxon>Metazoa</taxon>
        <taxon>Ecdysozoa</taxon>
        <taxon>Nematoda</taxon>
        <taxon>Chromadorea</taxon>
        <taxon>Rhabditida</taxon>
        <taxon>Spirurina</taxon>
        <taxon>Spiruromorpha</taxon>
        <taxon>Thelazioidea</taxon>
        <taxon>Thelaziidae</taxon>
        <taxon>Thelazia</taxon>
    </lineage>
</organism>
<protein>
    <submittedName>
        <fullName evidence="4">SH3 domain-containing protein</fullName>
    </submittedName>
</protein>
<feature type="compositionally biased region" description="Polar residues" evidence="1">
    <location>
        <begin position="41"/>
        <end position="65"/>
    </location>
</feature>
<evidence type="ECO:0000313" key="3">
    <source>
        <dbReference type="Proteomes" id="UP000276776"/>
    </source>
</evidence>
<evidence type="ECO:0000313" key="2">
    <source>
        <dbReference type="EMBL" id="VDN07973.1"/>
    </source>
</evidence>
<dbReference type="OMA" id="RIFCPNY"/>
<feature type="region of interest" description="Disordered" evidence="1">
    <location>
        <begin position="35"/>
        <end position="65"/>
    </location>
</feature>